<proteinExistence type="predicted"/>
<dbReference type="Pfam" id="PF18734">
    <property type="entry name" value="HEPN_AbiU2"/>
    <property type="match status" value="1"/>
</dbReference>
<dbReference type="Proteomes" id="UP000189114">
    <property type="component" value="Unassembled WGS sequence"/>
</dbReference>
<dbReference type="EMBL" id="MLAE01000018">
    <property type="protein sequence ID" value="OOF78837.1"/>
    <property type="molecule type" value="Genomic_DNA"/>
</dbReference>
<evidence type="ECO:0000259" key="1">
    <source>
        <dbReference type="Pfam" id="PF18734"/>
    </source>
</evidence>
<accession>A0A1V3KMD9</accession>
<comment type="caution">
    <text evidence="2">The sequence shown here is derived from an EMBL/GenBank/DDBJ whole genome shotgun (WGS) entry which is preliminary data.</text>
</comment>
<dbReference type="RefSeq" id="WP_077586546.1">
    <property type="nucleotide sequence ID" value="NZ_MLAE01000018.1"/>
</dbReference>
<protein>
    <recommendedName>
        <fullName evidence="1">HEPN AbiU2-like domain-containing protein</fullName>
    </recommendedName>
</protein>
<evidence type="ECO:0000313" key="2">
    <source>
        <dbReference type="EMBL" id="OOF78837.1"/>
    </source>
</evidence>
<name>A0A1V3KMD9_9PAST</name>
<feature type="domain" description="HEPN AbiU2-like" evidence="1">
    <location>
        <begin position="52"/>
        <end position="154"/>
    </location>
</feature>
<reference evidence="3" key="1">
    <citation type="submission" date="2016-10" db="EMBL/GenBank/DDBJ databases">
        <title>Rodentibacter gen. nov. and new species.</title>
        <authorList>
            <person name="Christensen H."/>
        </authorList>
    </citation>
    <scope>NUCLEOTIDE SEQUENCE [LARGE SCALE GENOMIC DNA]</scope>
    <source>
        <strain evidence="3">Ppn152</strain>
    </source>
</reference>
<dbReference type="AlphaFoldDB" id="A0A1V3KMD9"/>
<dbReference type="InterPro" id="IPR040704">
    <property type="entry name" value="HEPN_AbiU2"/>
</dbReference>
<evidence type="ECO:0000313" key="3">
    <source>
        <dbReference type="Proteomes" id="UP000189114"/>
    </source>
</evidence>
<sequence>MKKRLLFSDAVQISYSRLKMANYYFQEQREIAKQRDTDDGKIYREYRSLPFIKKAYFEQAVIILCTLFEKTNPVSLLRLRESLDKEGIPVQKFDDDFKDFERIYNGLKTIRDKSIAHFESSDIEQFYSAANITSSDIDSLFLALLSYLKYLVRLSGVHLGYELTFSYNADYEIKQIYSKLK</sequence>
<organism evidence="2 3">
    <name type="scientific">Rodentibacter caecimuris</name>
    <dbReference type="NCBI Taxonomy" id="1796644"/>
    <lineage>
        <taxon>Bacteria</taxon>
        <taxon>Pseudomonadati</taxon>
        <taxon>Pseudomonadota</taxon>
        <taxon>Gammaproteobacteria</taxon>
        <taxon>Pasteurellales</taxon>
        <taxon>Pasteurellaceae</taxon>
        <taxon>Rodentibacter</taxon>
    </lineage>
</organism>
<gene>
    <name evidence="2" type="ORF">BKG96_04660</name>
</gene>